<evidence type="ECO:0000259" key="16">
    <source>
        <dbReference type="PROSITE" id="PS50222"/>
    </source>
</evidence>
<dbReference type="InterPro" id="IPR002048">
    <property type="entry name" value="EF_hand_dom"/>
</dbReference>
<evidence type="ECO:0000256" key="14">
    <source>
        <dbReference type="SAM" id="SignalP"/>
    </source>
</evidence>
<dbReference type="PANTHER" id="PTHR10067">
    <property type="entry name" value="PHOSPHATIDYLSERINE DECARBOXYLASE"/>
    <property type="match status" value="1"/>
</dbReference>
<dbReference type="SUPFAM" id="SSF49562">
    <property type="entry name" value="C2 domain (Calcium/lipid-binding domain, CaLB)"/>
    <property type="match status" value="2"/>
</dbReference>
<keyword evidence="9" id="KW-0456">Lyase</keyword>
<dbReference type="EMBL" id="JANTQA010000023">
    <property type="protein sequence ID" value="KAJ3443587.1"/>
    <property type="molecule type" value="Genomic_DNA"/>
</dbReference>
<comment type="caution">
    <text evidence="17">The sequence shown here is derived from an EMBL/GenBank/DDBJ whole genome shotgun (WGS) entry which is preliminary data.</text>
</comment>
<dbReference type="PROSITE" id="PS00018">
    <property type="entry name" value="EF_HAND_1"/>
    <property type="match status" value="1"/>
</dbReference>
<dbReference type="SMART" id="SM00239">
    <property type="entry name" value="C2"/>
    <property type="match status" value="2"/>
</dbReference>
<comment type="cofactor">
    <cofactor evidence="1">
        <name>pyruvate</name>
        <dbReference type="ChEBI" id="CHEBI:15361"/>
    </cofactor>
</comment>
<dbReference type="Pfam" id="PF00168">
    <property type="entry name" value="C2"/>
    <property type="match status" value="2"/>
</dbReference>
<dbReference type="GO" id="GO:0004609">
    <property type="term" value="F:phosphatidylserine decarboxylase activity"/>
    <property type="evidence" value="ECO:0007669"/>
    <property type="project" value="UniProtKB-EC"/>
</dbReference>
<feature type="chain" id="PRO_5043372793" description="phosphatidylserine decarboxylase" evidence="14">
    <location>
        <begin position="21"/>
        <end position="782"/>
    </location>
</feature>
<gene>
    <name evidence="17" type="ORF">M0812_09430</name>
</gene>
<dbReference type="GO" id="GO:0005509">
    <property type="term" value="F:calcium ion binding"/>
    <property type="evidence" value="ECO:0007669"/>
    <property type="project" value="InterPro"/>
</dbReference>
<keyword evidence="4" id="KW-0444">Lipid biosynthesis</keyword>
<evidence type="ECO:0000256" key="9">
    <source>
        <dbReference type="ARBA" id="ARBA00023239"/>
    </source>
</evidence>
<dbReference type="Pfam" id="PF02666">
    <property type="entry name" value="PS_Dcarbxylase"/>
    <property type="match status" value="1"/>
</dbReference>
<keyword evidence="6" id="KW-0106">Calcium</keyword>
<dbReference type="PANTHER" id="PTHR10067:SF17">
    <property type="entry name" value="PHOSPHATIDYLSERINE DECARBOXYLASE PROENZYME 2"/>
    <property type="match status" value="1"/>
</dbReference>
<name>A0AAV7ZSG2_9EUKA</name>
<dbReference type="InterPro" id="IPR000008">
    <property type="entry name" value="C2_dom"/>
</dbReference>
<dbReference type="InterPro" id="IPR018247">
    <property type="entry name" value="EF_Hand_1_Ca_BS"/>
</dbReference>
<comment type="pathway">
    <text evidence="2">Lipid metabolism.</text>
</comment>
<dbReference type="InterPro" id="IPR035892">
    <property type="entry name" value="C2_domain_sf"/>
</dbReference>
<evidence type="ECO:0000256" key="13">
    <source>
        <dbReference type="SAM" id="MobiDB-lite"/>
    </source>
</evidence>
<feature type="region of interest" description="Disordered" evidence="13">
    <location>
        <begin position="763"/>
        <end position="782"/>
    </location>
</feature>
<keyword evidence="14" id="KW-0732">Signal</keyword>
<proteinExistence type="predicted"/>
<dbReference type="InterPro" id="IPR033177">
    <property type="entry name" value="PSD-B"/>
</dbReference>
<keyword evidence="5" id="KW-0210">Decarboxylase</keyword>
<dbReference type="Gene3D" id="1.10.238.10">
    <property type="entry name" value="EF-hand"/>
    <property type="match status" value="1"/>
</dbReference>
<evidence type="ECO:0000256" key="4">
    <source>
        <dbReference type="ARBA" id="ARBA00022516"/>
    </source>
</evidence>
<dbReference type="GO" id="GO:0008654">
    <property type="term" value="P:phospholipid biosynthetic process"/>
    <property type="evidence" value="ECO:0007669"/>
    <property type="project" value="UniProtKB-KW"/>
</dbReference>
<dbReference type="SUPFAM" id="SSF47473">
    <property type="entry name" value="EF-hand"/>
    <property type="match status" value="1"/>
</dbReference>
<organism evidence="17 18">
    <name type="scientific">Anaeramoeba flamelloides</name>
    <dbReference type="NCBI Taxonomy" id="1746091"/>
    <lineage>
        <taxon>Eukaryota</taxon>
        <taxon>Metamonada</taxon>
        <taxon>Anaeramoebidae</taxon>
        <taxon>Anaeramoeba</taxon>
    </lineage>
</organism>
<feature type="domain" description="EF-hand" evidence="16">
    <location>
        <begin position="307"/>
        <end position="343"/>
    </location>
</feature>
<evidence type="ECO:0000256" key="12">
    <source>
        <dbReference type="ARBA" id="ARBA00024326"/>
    </source>
</evidence>
<dbReference type="Gene3D" id="2.60.40.150">
    <property type="entry name" value="C2 domain"/>
    <property type="match status" value="2"/>
</dbReference>
<evidence type="ECO:0000256" key="10">
    <source>
        <dbReference type="ARBA" id="ARBA00023264"/>
    </source>
</evidence>
<evidence type="ECO:0000259" key="15">
    <source>
        <dbReference type="PROSITE" id="PS50004"/>
    </source>
</evidence>
<evidence type="ECO:0000256" key="8">
    <source>
        <dbReference type="ARBA" id="ARBA00023209"/>
    </source>
</evidence>
<evidence type="ECO:0000256" key="5">
    <source>
        <dbReference type="ARBA" id="ARBA00022793"/>
    </source>
</evidence>
<accession>A0AAV7ZSG2</accession>
<dbReference type="NCBIfam" id="TIGR00163">
    <property type="entry name" value="PS_decarb"/>
    <property type="match status" value="1"/>
</dbReference>
<dbReference type="CDD" id="cd00051">
    <property type="entry name" value="EFh"/>
    <property type="match status" value="1"/>
</dbReference>
<evidence type="ECO:0000256" key="3">
    <source>
        <dbReference type="ARBA" id="ARBA00012243"/>
    </source>
</evidence>
<evidence type="ECO:0000256" key="1">
    <source>
        <dbReference type="ARBA" id="ARBA00001928"/>
    </source>
</evidence>
<dbReference type="PRINTS" id="PR00360">
    <property type="entry name" value="C2DOMAIN"/>
</dbReference>
<feature type="domain" description="C2" evidence="15">
    <location>
        <begin position="1"/>
        <end position="109"/>
    </location>
</feature>
<dbReference type="EC" id="4.1.1.65" evidence="3"/>
<evidence type="ECO:0000256" key="7">
    <source>
        <dbReference type="ARBA" id="ARBA00023098"/>
    </source>
</evidence>
<evidence type="ECO:0000256" key="2">
    <source>
        <dbReference type="ARBA" id="ARBA00005189"/>
    </source>
</evidence>
<dbReference type="PROSITE" id="PS50222">
    <property type="entry name" value="EF_HAND_2"/>
    <property type="match status" value="1"/>
</dbReference>
<keyword evidence="7" id="KW-0443">Lipid metabolism</keyword>
<feature type="signal peptide" evidence="14">
    <location>
        <begin position="1"/>
        <end position="20"/>
    </location>
</feature>
<sequence length="782" mass="89150">MELATKFVIFYLVTIKIFFGQNLQSSDYNGSSDPYCSITLNNQTLSTKVVHKSLNPKWDETFKLKESQLPESIKFKVYDWDLLSRDDLLGKAKLNLQDIEVGKEVIRELALDGKGKDKSEGLGKIKVGVTIQEIEAEEGLAQKPLGIVRFNILEGKDLKKRLIQGKLNPYTTTQLGHQAYQTSIQRKTANPVWNNEARFWIYPDTKDYKLVLTTYTKKKIKKDEIIGSQYLDLQELLGVQEFDHKTKTQTRWVEIGRHGFVKDCDLNDYKKEILNKIQPINDYLKSMKKFTSKGKLLVSAKFYPMEYLTANFWKTFGQVFDTDEDGYLNFQELKSLFTSLGSALTDEEIEQHLRDKDLFESKKYSFQKVYETFGHLDGIMTLDKDPINNRGFDYPQTDKKIAITGLNMKLAGEEMTDLMEGYMTTGLEHPKTRLGVSKVMVYDRKTGMIVEEKIPRSLKTIFQMIYRTRITRTTSRMLQMKRLLKKLSFDIGVKKNSPKSVKSIPKFIRQHNINTEEILRPLDSFKNFNDFFIRELKPGSRPIDEPNNGHILISPADCRINVFSDIEQSKELWIKGTKFNLLNLFGPNNNDISDSDDRKTSLSDRFKDGSLVIARLSPQDYHRVHSPISGTVKRIYPVIDGEYWTVSPLAIKSKVNVLTENKRQVVIINSKEFGDVALIMVGATCVGSIELVIQEGMQIQKGDQVGYFMFGGSTVLLVFENDATIFDKDLLSNSQKGIETLVKVGNRMGKSLTTRELIPTLPPLSLSSSSSSSSSPTTSTSL</sequence>
<evidence type="ECO:0000256" key="6">
    <source>
        <dbReference type="ARBA" id="ARBA00022837"/>
    </source>
</evidence>
<dbReference type="InterPro" id="IPR011992">
    <property type="entry name" value="EF-hand-dom_pair"/>
</dbReference>
<reference evidence="17" key="1">
    <citation type="submission" date="2022-08" db="EMBL/GenBank/DDBJ databases">
        <title>Novel sulphate-reducing endosymbionts in the free-living metamonad Anaeramoeba.</title>
        <authorList>
            <person name="Jerlstrom-Hultqvist J."/>
            <person name="Cepicka I."/>
            <person name="Gallot-Lavallee L."/>
            <person name="Salas-Leiva D."/>
            <person name="Curtis B.A."/>
            <person name="Zahonova K."/>
            <person name="Pipaliya S."/>
            <person name="Dacks J."/>
            <person name="Roger A.J."/>
        </authorList>
    </citation>
    <scope>NUCLEOTIDE SEQUENCE</scope>
    <source>
        <strain evidence="17">Busselton2</strain>
    </source>
</reference>
<protein>
    <recommendedName>
        <fullName evidence="3">phosphatidylserine decarboxylase</fullName>
        <ecNumber evidence="3">4.1.1.65</ecNumber>
    </recommendedName>
</protein>
<evidence type="ECO:0000313" key="18">
    <source>
        <dbReference type="Proteomes" id="UP001146793"/>
    </source>
</evidence>
<keyword evidence="10" id="KW-1208">Phospholipid metabolism</keyword>
<dbReference type="Proteomes" id="UP001146793">
    <property type="component" value="Unassembled WGS sequence"/>
</dbReference>
<keyword evidence="8" id="KW-0594">Phospholipid biosynthesis</keyword>
<dbReference type="PROSITE" id="PS50004">
    <property type="entry name" value="C2"/>
    <property type="match status" value="2"/>
</dbReference>
<dbReference type="InterPro" id="IPR003817">
    <property type="entry name" value="PS_Dcarbxylase"/>
</dbReference>
<evidence type="ECO:0000313" key="17">
    <source>
        <dbReference type="EMBL" id="KAJ3443587.1"/>
    </source>
</evidence>
<evidence type="ECO:0000256" key="11">
    <source>
        <dbReference type="ARBA" id="ARBA00023317"/>
    </source>
</evidence>
<comment type="pathway">
    <text evidence="12">Phospholipid metabolism; phosphatidylethanolamine biosynthesis.</text>
</comment>
<dbReference type="AlphaFoldDB" id="A0AAV7ZSG2"/>
<keyword evidence="11" id="KW-0670">Pyruvate</keyword>
<feature type="domain" description="C2" evidence="15">
    <location>
        <begin position="126"/>
        <end position="246"/>
    </location>
</feature>